<dbReference type="KEGG" id="pbap:Pla133_12820"/>
<sequence length="102" mass="11563">MDAEVSNAAKLLEVSAAEPRSDELEARTDGRLTPQWTHSAVEIWSQVWLTSPMGRWTLRNTLFHSREARWRWGRSRSCVDRAVKNGHGVGGVGWPEAERFSS</sequence>
<evidence type="ECO:0000313" key="1">
    <source>
        <dbReference type="EMBL" id="QDU66216.1"/>
    </source>
</evidence>
<keyword evidence="2" id="KW-1185">Reference proteome</keyword>
<protein>
    <submittedName>
        <fullName evidence="1">Uncharacterized protein</fullName>
    </submittedName>
</protein>
<proteinExistence type="predicted"/>
<dbReference type="EMBL" id="CP036287">
    <property type="protein sequence ID" value="QDU66216.1"/>
    <property type="molecule type" value="Genomic_DNA"/>
</dbReference>
<accession>A0A518BGY0</accession>
<evidence type="ECO:0000313" key="2">
    <source>
        <dbReference type="Proteomes" id="UP000316921"/>
    </source>
</evidence>
<gene>
    <name evidence="1" type="ORF">Pla133_12820</name>
</gene>
<dbReference type="AlphaFoldDB" id="A0A518BGY0"/>
<name>A0A518BGY0_9BACT</name>
<dbReference type="Proteomes" id="UP000316921">
    <property type="component" value="Chromosome"/>
</dbReference>
<organism evidence="1 2">
    <name type="scientific">Engelhardtia mirabilis</name>
    <dbReference type="NCBI Taxonomy" id="2528011"/>
    <lineage>
        <taxon>Bacteria</taxon>
        <taxon>Pseudomonadati</taxon>
        <taxon>Planctomycetota</taxon>
        <taxon>Planctomycetia</taxon>
        <taxon>Planctomycetia incertae sedis</taxon>
        <taxon>Engelhardtia</taxon>
    </lineage>
</organism>
<reference evidence="1 2" key="1">
    <citation type="submission" date="2019-02" db="EMBL/GenBank/DDBJ databases">
        <title>Deep-cultivation of Planctomycetes and their phenomic and genomic characterization uncovers novel biology.</title>
        <authorList>
            <person name="Wiegand S."/>
            <person name="Jogler M."/>
            <person name="Boedeker C."/>
            <person name="Pinto D."/>
            <person name="Vollmers J."/>
            <person name="Rivas-Marin E."/>
            <person name="Kohn T."/>
            <person name="Peeters S.H."/>
            <person name="Heuer A."/>
            <person name="Rast P."/>
            <person name="Oberbeckmann S."/>
            <person name="Bunk B."/>
            <person name="Jeske O."/>
            <person name="Meyerdierks A."/>
            <person name="Storesund J.E."/>
            <person name="Kallscheuer N."/>
            <person name="Luecker S."/>
            <person name="Lage O.M."/>
            <person name="Pohl T."/>
            <person name="Merkel B.J."/>
            <person name="Hornburger P."/>
            <person name="Mueller R.-W."/>
            <person name="Bruemmer F."/>
            <person name="Labrenz M."/>
            <person name="Spormann A.M."/>
            <person name="Op den Camp H."/>
            <person name="Overmann J."/>
            <person name="Amann R."/>
            <person name="Jetten M.S.M."/>
            <person name="Mascher T."/>
            <person name="Medema M.H."/>
            <person name="Devos D.P."/>
            <person name="Kaster A.-K."/>
            <person name="Ovreas L."/>
            <person name="Rohde M."/>
            <person name="Galperin M.Y."/>
            <person name="Jogler C."/>
        </authorList>
    </citation>
    <scope>NUCLEOTIDE SEQUENCE [LARGE SCALE GENOMIC DNA]</scope>
    <source>
        <strain evidence="1 2">Pla133</strain>
    </source>
</reference>